<gene>
    <name evidence="10" type="ORF">PR002_g5220</name>
</gene>
<dbReference type="InterPro" id="IPR000034">
    <property type="entry name" value="Laminin_IV"/>
</dbReference>
<comment type="cofactor">
    <cofactor evidence="1">
        <name>Ca(2+)</name>
        <dbReference type="ChEBI" id="CHEBI:29108"/>
    </cofactor>
</comment>
<dbReference type="SUPFAM" id="SSF141072">
    <property type="entry name" value="CalX-like"/>
    <property type="match status" value="1"/>
</dbReference>
<evidence type="ECO:0000256" key="8">
    <source>
        <dbReference type="SAM" id="SignalP"/>
    </source>
</evidence>
<dbReference type="Proteomes" id="UP000435112">
    <property type="component" value="Unassembled WGS sequence"/>
</dbReference>
<reference evidence="10 11" key="1">
    <citation type="submission" date="2018-09" db="EMBL/GenBank/DDBJ databases">
        <title>Genomic investigation of the strawberry pathogen Phytophthora fragariae indicates pathogenicity is determined by transcriptional variation in three key races.</title>
        <authorList>
            <person name="Adams T.M."/>
            <person name="Armitage A.D."/>
            <person name="Sobczyk M.K."/>
            <person name="Bates H.J."/>
            <person name="Dunwell J.M."/>
            <person name="Nellist C.F."/>
            <person name="Harrison R.J."/>
        </authorList>
    </citation>
    <scope>NUCLEOTIDE SEQUENCE [LARGE SCALE GENOMIC DNA]</scope>
    <source>
        <strain evidence="10 11">SCRP324</strain>
    </source>
</reference>
<evidence type="ECO:0000259" key="9">
    <source>
        <dbReference type="PROSITE" id="PS51115"/>
    </source>
</evidence>
<evidence type="ECO:0000313" key="10">
    <source>
        <dbReference type="EMBL" id="KAE9039934.1"/>
    </source>
</evidence>
<evidence type="ECO:0000256" key="7">
    <source>
        <dbReference type="ARBA" id="ARBA00023180"/>
    </source>
</evidence>
<dbReference type="Gene3D" id="2.60.120.200">
    <property type="match status" value="1"/>
</dbReference>
<keyword evidence="4" id="KW-0677">Repeat</keyword>
<evidence type="ECO:0000256" key="5">
    <source>
        <dbReference type="ARBA" id="ARBA00022837"/>
    </source>
</evidence>
<evidence type="ECO:0000256" key="1">
    <source>
        <dbReference type="ARBA" id="ARBA00001913"/>
    </source>
</evidence>
<dbReference type="Pfam" id="PF13385">
    <property type="entry name" value="Laminin_G_3"/>
    <property type="match status" value="1"/>
</dbReference>
<keyword evidence="7" id="KW-0325">Glycoprotein</keyword>
<dbReference type="InterPro" id="IPR051360">
    <property type="entry name" value="Neuronal_Pentraxin_Related"/>
</dbReference>
<feature type="signal peptide" evidence="8">
    <location>
        <begin position="1"/>
        <end position="23"/>
    </location>
</feature>
<dbReference type="InterPro" id="IPR038081">
    <property type="entry name" value="CalX-like_sf"/>
</dbReference>
<keyword evidence="6" id="KW-1015">Disulfide bond</keyword>
<dbReference type="PANTHER" id="PTHR19277:SF125">
    <property type="entry name" value="B6"/>
    <property type="match status" value="1"/>
</dbReference>
<feature type="domain" description="Laminin IV type A" evidence="9">
    <location>
        <begin position="3066"/>
        <end position="3271"/>
    </location>
</feature>
<organism evidence="10 11">
    <name type="scientific">Phytophthora rubi</name>
    <dbReference type="NCBI Taxonomy" id="129364"/>
    <lineage>
        <taxon>Eukaryota</taxon>
        <taxon>Sar</taxon>
        <taxon>Stramenopiles</taxon>
        <taxon>Oomycota</taxon>
        <taxon>Peronosporomycetes</taxon>
        <taxon>Peronosporales</taxon>
        <taxon>Peronosporaceae</taxon>
        <taxon>Phytophthora</taxon>
    </lineage>
</organism>
<evidence type="ECO:0000256" key="3">
    <source>
        <dbReference type="ARBA" id="ARBA00022729"/>
    </source>
</evidence>
<dbReference type="SUPFAM" id="SSF49899">
    <property type="entry name" value="Concanavalin A-like lectins/glucanases"/>
    <property type="match status" value="1"/>
</dbReference>
<comment type="caution">
    <text evidence="10">The sequence shown here is derived from an EMBL/GenBank/DDBJ whole genome shotgun (WGS) entry which is preliminary data.</text>
</comment>
<dbReference type="PANTHER" id="PTHR19277">
    <property type="entry name" value="PENTRAXIN"/>
    <property type="match status" value="1"/>
</dbReference>
<evidence type="ECO:0000256" key="6">
    <source>
        <dbReference type="ARBA" id="ARBA00023157"/>
    </source>
</evidence>
<keyword evidence="2" id="KW-0479">Metal-binding</keyword>
<keyword evidence="5" id="KW-0106">Calcium</keyword>
<feature type="chain" id="PRO_5025552274" description="Laminin IV type A domain-containing protein" evidence="8">
    <location>
        <begin position="24"/>
        <end position="3271"/>
    </location>
</feature>
<dbReference type="OrthoDB" id="189362at2759"/>
<dbReference type="EMBL" id="QXFU01000219">
    <property type="protein sequence ID" value="KAE9039934.1"/>
    <property type="molecule type" value="Genomic_DNA"/>
</dbReference>
<dbReference type="PROSITE" id="PS51115">
    <property type="entry name" value="LAMININ_IVA"/>
    <property type="match status" value="1"/>
</dbReference>
<dbReference type="Gene3D" id="2.60.40.2030">
    <property type="match status" value="1"/>
</dbReference>
<name>A0A6A3N8M8_9STRA</name>
<dbReference type="InterPro" id="IPR013320">
    <property type="entry name" value="ConA-like_dom_sf"/>
</dbReference>
<proteinExistence type="predicted"/>
<dbReference type="Pfam" id="PF00052">
    <property type="entry name" value="Laminin_B"/>
    <property type="match status" value="1"/>
</dbReference>
<evidence type="ECO:0000313" key="11">
    <source>
        <dbReference type="Proteomes" id="UP000435112"/>
    </source>
</evidence>
<evidence type="ECO:0000256" key="2">
    <source>
        <dbReference type="ARBA" id="ARBA00022723"/>
    </source>
</evidence>
<dbReference type="GO" id="GO:0046872">
    <property type="term" value="F:metal ion binding"/>
    <property type="evidence" value="ECO:0007669"/>
    <property type="project" value="UniProtKB-KW"/>
</dbReference>
<evidence type="ECO:0000256" key="4">
    <source>
        <dbReference type="ARBA" id="ARBA00022737"/>
    </source>
</evidence>
<keyword evidence="3 8" id="KW-0732">Signal</keyword>
<sequence>MRRSLLLLRLSLLLAWFRPVVHAAITGASVSPASLSAGEVSDVTVTFTSGVDIDVGGSVLVQFPTGFQISSATTVSVETTGSSTTLSVASVSTTQLSVQVGATKISAGVQFQFSIADVTNPAAQTTGDFAITTYEASNVVLETNAAVSGVTIVKTTLAGAAVAPDSLNAGVAGTATVAFTSAVGLPVSSVVKVTFPSDFTVASTTLSSATNIGSSSAVATSGSVVSVTVAGSAVAAGASVSFKLDGVTNPGAKTTGTFALATLDSSFNIFEQATAISTVMIVKTTLVALSVGVDNAIAGVESTYSVVLEMNVDVPVNGFLVVGVPSDYTPSGSVLMEDPLLSLAWGGTIDGQTIKFKALAAYTAGQHSVQVKFLQNPGASTTGTFAVSTTDANGYLLESASCGGVVILPGSITDAVLTPQLPHPGIVSRVDISFTASAGLAKNSLLVIYLPPGEYDAAVAILSVVVAAPSSLTATASWNSSESAILILITSSTTIPHGAAVNFQVTALDMPQSVRAASSSATIASWNAKGLQLDDASTLMLSAITAVQGLPCTWATETPNPGITSNVLVTFKTNGLIPVGGKITLSLPASDFYASSAGNSPLVVFKSPSTVVGTASWNAATASLDIVISNDSIPAYKVGVQVKIMKLDTPGSVRLASRLPATLATFDPLGIKIDGPSTIQLDAITAGYILGSRTWTAVNAVAGVTSNQTIEFFISGKIDPGGSFEFTLPDTQWNMAASGFATFTSPKLGVVGSVVWDAPTLMMTVTLTGTVSLPAYTGVTLVVQDVTNPPKETWINNAYLTTRAADGSIIDGPDSISVLAISRGALTGAKSWTSVTTASASMQSDQLLRFTLSGALPSGSIIVITLPTGGWRMANTASVLVSFSLPATGVTVQSAVWASQSNELRVVTVGSLSEDTPVELRVVTVGSLSEDTPVELLVSGMINPYSSAVPGVCTVLTMLADSGLVDESKDIVVNAIVSEALPTNGSWTSTIPTPGVVSSQTVTLTTGGKLESGAKFCITMVDTWTRMSSTSASLTLTENTQSSSLTLTVNETTGTFCMQTAVAIDQETNVTIALTDILSPESVRPERVASLLIQSHLGGNVNTGFIRINAVTPGSLAGPLTWQTSVYSPGPVAGLKTSADLALKTTGQIAAGGFILVELPFEWVMASTCQAVFVHPPVLGTASCSQNNISILLVDPLVEATDVKISFAGVYNPSLVMPEGVASARTIAADGGEIDESNSITTGAITSAVTGIANSGDHLVAVVGVMKTFRFEGSAMAANDVVKFVDASTTSDANCGTSTSGQSDVGGVSVKYLSADLDVAVKFTQSSPNGEPFAICYKFGDNPFKLYSGLSITVKEVESVTCDVGFPDIAVADFVKTWSFGGNGVAAGDQVRWIDLEVAMSAAYVLNPPDCLDTSTLAKLTPPVSGALNAPEDDYTRVVQANLGSPFAFSADSSGKTYCLCYKFGNEPFTVYPSIKVQVNHLRSIAAQTTGRDAVAVVNAPKAFAFSGDGVFLNDRLYFVELGSVTSCAESNNDTSLQLTHMINDQEQSVLFIDANLVTEVNFDAVAAGMVVVPCYQFRMEPHQLYQDIRLTVKMVTRYTGTLGSPQLAVAEVAEPLTFLGFGLDGGDQVRWILHGEEDCESSLASLVEPITMEVVDTLTLDSNSAALFNFTTTQSDFNPVLCYKFGEENFKLYSGISIAIGTIRGKSPLTGAKEVAVATSRKNFTLLGTSVAEGDRVGWTAVIDSPTPCTNLSLLVPNPLNTDNDYLSYTTDSNTFGVALSTLSSGKRVYLCYGFGQEPFKLYTGLYLDVKSITNMRALVASPNVAVAGAIKSFLFDGDGVATGDFAKFVSSNNSDCTAPGVTLLNIIKEYDDYDEMAMYLYEISGVTTTGSFQVSTDNKSAGLDRVLCYRFGVEPFVFYENFRVDVKTIWALHQFDTKAGGQDGVVVVNEPKQMAIDGVGMSVKDSLKFVNATSDSGDSDCVDLPAQGQNGKQLQVTADLTVWLPFDLGSNGGAWTLCYRFDDEPYRLYPTVTITVKEITALLDYSFQDIVGLGGVVTIGHRKQWKPVGSGIMAGDVAKIVPQSVTASADCGVADANIAAGTSVMTVGASLIFSGIISAFPASTSDVYHLCYQFQEEPFTYVRDFTVTTYGITGLDRSVVLVSASTVAQIIGFRISDTDEMGWTTSTTSCSTMLGRTDVSGTKAVVQFSESYSQLNFCYSFNRQPFDIFKTVTLSVVKAEIWTPQTVSIIADQTTELDVSGTFGITQGTDQIAWVPSDAVDCSDDTVAKYSQIMQTSVRSATKAQTIVPRAGGAVFSAKYVAPSSDSGVTATNSFSTWKLCYRFGTTPTFLMFGNVLCTVLNIVQVQLISMEPTSTEAVMKFEFDGVGLQDFDSAKWVDATVATSDADCNIFPAVGGSKASDVVNARATFTFAEQSSAMALCYKFLGHAFKLYTNIPIQSSAASTASIGQSSTASLATSYDEEAAAAASDQFTASRDVATVSLTLDKDISEIPAGSNAEAAFKTSFIATLATSLGVDASRIHITGLVAGSVIVNFQLLSSDNAADPSVAEALQDLHAQLLDTSSALLTSNTVAVKNPATALSVTLASLPAPATTSMAIQALGYQSNGLFSFVRSIYSVTEKSSRLVIPVIRLQGTTSVVSITVQIQTTGTSTVLEKDYAFPPSATFDGTLKLLHLRFEIGDVLQTIELDIVDNSVKETHFKTLSLALLTPQASGAALGSTKETVVRIYDYGDGTPLANASFSLDATDPNDQRDPLQGWQVVANGASPLRIDANGIFAVDDVFGEAEYNQKCDLAAPTGVCSYACELGGGLTTTDGLDSTYNTLVLDGDDFAASVNGISSFPSEAFTVSLWVKTSQTDPEACFYSYAVKSITASAVPLALCNPSSVQLFINAESDASGLSTFVDVSDNTWHFLAVTWNSEDGRVRVFDNGMLAFDGGPYRQGKTIESSGFFVAGQLVLSSATTSPCVARAEVSAESTSDPSAFSSTTADVNCDVVAGTGFKGQLQHVHVWSRVLARSELLGELAWPLRLVSNGLVLGWNFDSSFLLLQGRVVNDLSMQGQEQKNLGVLHCSTSNTTTLQLASTSAIHSVGSCLLRGAVPRLDAAFPCGPVFSNVWHFSAPVTFTAKLKGAYGGRLQFRLMAPSFNGSPRPRRGQVSILSSGSDGVATRISVALGSFDLPSASRWTFYSVVLREDFGWITEPDAASLTSDEFQAVLATATALWIRGDVWGYDSSGPGQEVVYLNDVALYAR</sequence>
<accession>A0A6A3N8M8</accession>
<protein>
    <recommendedName>
        <fullName evidence="9">Laminin IV type A domain-containing protein</fullName>
    </recommendedName>
</protein>